<protein>
    <submittedName>
        <fullName evidence="1">Related to histone acetyltransferase HPA2 and related acetyltransferases</fullName>
    </submittedName>
</protein>
<dbReference type="VEuPathDB" id="FungiDB:SCODWIG_00282"/>
<evidence type="ECO:0000313" key="2">
    <source>
        <dbReference type="Proteomes" id="UP000262825"/>
    </source>
</evidence>
<gene>
    <name evidence="1" type="ORF">SCODWIG_00282</name>
</gene>
<dbReference type="AlphaFoldDB" id="A0A376B1J7"/>
<proteinExistence type="predicted"/>
<dbReference type="Gene3D" id="3.40.630.30">
    <property type="match status" value="1"/>
</dbReference>
<evidence type="ECO:0000313" key="1">
    <source>
        <dbReference type="EMBL" id="SSD58521.1"/>
    </source>
</evidence>
<dbReference type="InterPro" id="IPR016181">
    <property type="entry name" value="Acyl_CoA_acyltransferase"/>
</dbReference>
<keyword evidence="1" id="KW-0808">Transferase</keyword>
<organism evidence="1 2">
    <name type="scientific">Saccharomycodes ludwigii</name>
    <dbReference type="NCBI Taxonomy" id="36035"/>
    <lineage>
        <taxon>Eukaryota</taxon>
        <taxon>Fungi</taxon>
        <taxon>Dikarya</taxon>
        <taxon>Ascomycota</taxon>
        <taxon>Saccharomycotina</taxon>
        <taxon>Saccharomycetes</taxon>
        <taxon>Saccharomycodales</taxon>
        <taxon>Saccharomycodaceae</taxon>
        <taxon>Saccharomycodes</taxon>
    </lineage>
</organism>
<accession>A0A376B1J7</accession>
<sequence>MPEFLRNGPVFPNKELQLDTRLKPIHFKRTVDDESILTAFPIYHPDEIPLELLKFMWKEFNKEIEGGLTYPQFDQLSFKEYKDYWFHSFTCIVLETSETNIKSEKFEQEKNWDRIFCGSFYIKPNYLGHCSHNCNAGFFVPPWRRKQKIAYRMGQIYLKWAPLLGYTYSVFNLVFVSNVGSVKIWDKLEFNRIGYVPNVGKIGGKTENTVKSTDAIIFGKNLTDLNTPSIFADFVEV</sequence>
<keyword evidence="2" id="KW-1185">Reference proteome</keyword>
<name>A0A376B1J7_9ASCO</name>
<dbReference type="Proteomes" id="UP000262825">
    <property type="component" value="Unassembled WGS sequence"/>
</dbReference>
<dbReference type="OrthoDB" id="10264707at2759"/>
<reference evidence="2" key="1">
    <citation type="submission" date="2018-06" db="EMBL/GenBank/DDBJ databases">
        <authorList>
            <person name="Guldener U."/>
        </authorList>
    </citation>
    <scope>NUCLEOTIDE SEQUENCE [LARGE SCALE GENOMIC DNA]</scope>
    <source>
        <strain evidence="2">UTAD17</strain>
    </source>
</reference>
<dbReference type="SUPFAM" id="SSF55729">
    <property type="entry name" value="Acyl-CoA N-acyltransferases (Nat)"/>
    <property type="match status" value="1"/>
</dbReference>
<dbReference type="PANTHER" id="PTHR43138:SF1">
    <property type="entry name" value="N-ACETYLTRANSFERASE ACA1"/>
    <property type="match status" value="1"/>
</dbReference>
<dbReference type="GO" id="GO:0016740">
    <property type="term" value="F:transferase activity"/>
    <property type="evidence" value="ECO:0007669"/>
    <property type="project" value="UniProtKB-KW"/>
</dbReference>
<dbReference type="PANTHER" id="PTHR43138">
    <property type="entry name" value="ACETYLTRANSFERASE, GNAT FAMILY"/>
    <property type="match status" value="1"/>
</dbReference>
<dbReference type="GO" id="GO:0005634">
    <property type="term" value="C:nucleus"/>
    <property type="evidence" value="ECO:0007669"/>
    <property type="project" value="TreeGrafter"/>
</dbReference>
<dbReference type="InterPro" id="IPR052742">
    <property type="entry name" value="Mito_N-acetyltransferase"/>
</dbReference>
<dbReference type="EMBL" id="UFAJ01000021">
    <property type="protein sequence ID" value="SSD58521.1"/>
    <property type="molecule type" value="Genomic_DNA"/>
</dbReference>